<evidence type="ECO:0000313" key="1">
    <source>
        <dbReference type="EMBL" id="TFK62036.1"/>
    </source>
</evidence>
<name>A0ACD3A928_9AGAR</name>
<keyword evidence="2" id="KW-1185">Reference proteome</keyword>
<dbReference type="Proteomes" id="UP000308600">
    <property type="component" value="Unassembled WGS sequence"/>
</dbReference>
<dbReference type="EMBL" id="ML208610">
    <property type="protein sequence ID" value="TFK62036.1"/>
    <property type="molecule type" value="Genomic_DNA"/>
</dbReference>
<proteinExistence type="predicted"/>
<organism evidence="1 2">
    <name type="scientific">Pluteus cervinus</name>
    <dbReference type="NCBI Taxonomy" id="181527"/>
    <lineage>
        <taxon>Eukaryota</taxon>
        <taxon>Fungi</taxon>
        <taxon>Dikarya</taxon>
        <taxon>Basidiomycota</taxon>
        <taxon>Agaricomycotina</taxon>
        <taxon>Agaricomycetes</taxon>
        <taxon>Agaricomycetidae</taxon>
        <taxon>Agaricales</taxon>
        <taxon>Pluteineae</taxon>
        <taxon>Pluteaceae</taxon>
        <taxon>Pluteus</taxon>
    </lineage>
</organism>
<evidence type="ECO:0000313" key="2">
    <source>
        <dbReference type="Proteomes" id="UP000308600"/>
    </source>
</evidence>
<protein>
    <submittedName>
        <fullName evidence="1">Uncharacterized protein</fullName>
    </submittedName>
</protein>
<reference evidence="1 2" key="1">
    <citation type="journal article" date="2019" name="Nat. Ecol. Evol.">
        <title>Megaphylogeny resolves global patterns of mushroom evolution.</title>
        <authorList>
            <person name="Varga T."/>
            <person name="Krizsan K."/>
            <person name="Foldi C."/>
            <person name="Dima B."/>
            <person name="Sanchez-Garcia M."/>
            <person name="Sanchez-Ramirez S."/>
            <person name="Szollosi G.J."/>
            <person name="Szarkandi J.G."/>
            <person name="Papp V."/>
            <person name="Albert L."/>
            <person name="Andreopoulos W."/>
            <person name="Angelini C."/>
            <person name="Antonin V."/>
            <person name="Barry K.W."/>
            <person name="Bougher N.L."/>
            <person name="Buchanan P."/>
            <person name="Buyck B."/>
            <person name="Bense V."/>
            <person name="Catcheside P."/>
            <person name="Chovatia M."/>
            <person name="Cooper J."/>
            <person name="Damon W."/>
            <person name="Desjardin D."/>
            <person name="Finy P."/>
            <person name="Geml J."/>
            <person name="Haridas S."/>
            <person name="Hughes K."/>
            <person name="Justo A."/>
            <person name="Karasinski D."/>
            <person name="Kautmanova I."/>
            <person name="Kiss B."/>
            <person name="Kocsube S."/>
            <person name="Kotiranta H."/>
            <person name="LaButti K.M."/>
            <person name="Lechner B.E."/>
            <person name="Liimatainen K."/>
            <person name="Lipzen A."/>
            <person name="Lukacs Z."/>
            <person name="Mihaltcheva S."/>
            <person name="Morgado L.N."/>
            <person name="Niskanen T."/>
            <person name="Noordeloos M.E."/>
            <person name="Ohm R.A."/>
            <person name="Ortiz-Santana B."/>
            <person name="Ovrebo C."/>
            <person name="Racz N."/>
            <person name="Riley R."/>
            <person name="Savchenko A."/>
            <person name="Shiryaev A."/>
            <person name="Soop K."/>
            <person name="Spirin V."/>
            <person name="Szebenyi C."/>
            <person name="Tomsovsky M."/>
            <person name="Tulloss R.E."/>
            <person name="Uehling J."/>
            <person name="Grigoriev I.V."/>
            <person name="Vagvolgyi C."/>
            <person name="Papp T."/>
            <person name="Martin F.M."/>
            <person name="Miettinen O."/>
            <person name="Hibbett D.S."/>
            <person name="Nagy L.G."/>
        </authorList>
    </citation>
    <scope>NUCLEOTIDE SEQUENCE [LARGE SCALE GENOMIC DNA]</scope>
    <source>
        <strain evidence="1 2">NL-1719</strain>
    </source>
</reference>
<accession>A0ACD3A928</accession>
<sequence length="304" mass="33262">MTKGRLPKIRTYVGLADRTHEATWIELKDFIDATIDANLDLSPGTLPVTHARCAAELKKVIDHVCRSYPTFFPKDQAGENYGHLQQYLIPRANKLKTENQSTLTGAGKVVQHAAASFDALPDPTIIETQVTSAGRPIRKSKVKAVKTLHQRLGISKSTPYARVIGRSVRALSEVVVVEDPSAVSQAGPTTGPSIDFSPTPIPITFSGPPPLPNADIKGPVENGLRTWLASCQPSLLHLHRYLVAFGCHDLQHIEAMAQSSSKEITHIVEAMKAETEELVLSGSVQPSSMDWHMLRLAIKNMRED</sequence>
<gene>
    <name evidence="1" type="ORF">BDN72DRAFT_903564</name>
</gene>